<proteinExistence type="predicted"/>
<dbReference type="OrthoDB" id="3799266at2759"/>
<organism evidence="1 2">
    <name type="scientific">Dothidotthia symphoricarpi CBS 119687</name>
    <dbReference type="NCBI Taxonomy" id="1392245"/>
    <lineage>
        <taxon>Eukaryota</taxon>
        <taxon>Fungi</taxon>
        <taxon>Dikarya</taxon>
        <taxon>Ascomycota</taxon>
        <taxon>Pezizomycotina</taxon>
        <taxon>Dothideomycetes</taxon>
        <taxon>Pleosporomycetidae</taxon>
        <taxon>Pleosporales</taxon>
        <taxon>Dothidotthiaceae</taxon>
        <taxon>Dothidotthia</taxon>
    </lineage>
</organism>
<dbReference type="Proteomes" id="UP000799771">
    <property type="component" value="Unassembled WGS sequence"/>
</dbReference>
<dbReference type="RefSeq" id="XP_033524747.1">
    <property type="nucleotide sequence ID" value="XM_033662889.1"/>
</dbReference>
<reference evidence="1" key="1">
    <citation type="journal article" date="2020" name="Stud. Mycol.">
        <title>101 Dothideomycetes genomes: a test case for predicting lifestyles and emergence of pathogens.</title>
        <authorList>
            <person name="Haridas S."/>
            <person name="Albert R."/>
            <person name="Binder M."/>
            <person name="Bloem J."/>
            <person name="Labutti K."/>
            <person name="Salamov A."/>
            <person name="Andreopoulos B."/>
            <person name="Baker S."/>
            <person name="Barry K."/>
            <person name="Bills G."/>
            <person name="Bluhm B."/>
            <person name="Cannon C."/>
            <person name="Castanera R."/>
            <person name="Culley D."/>
            <person name="Daum C."/>
            <person name="Ezra D."/>
            <person name="Gonzalez J."/>
            <person name="Henrissat B."/>
            <person name="Kuo A."/>
            <person name="Liang C."/>
            <person name="Lipzen A."/>
            <person name="Lutzoni F."/>
            <person name="Magnuson J."/>
            <person name="Mondo S."/>
            <person name="Nolan M."/>
            <person name="Ohm R."/>
            <person name="Pangilinan J."/>
            <person name="Park H.-J."/>
            <person name="Ramirez L."/>
            <person name="Alfaro M."/>
            <person name="Sun H."/>
            <person name="Tritt A."/>
            <person name="Yoshinaga Y."/>
            <person name="Zwiers L.-H."/>
            <person name="Turgeon B."/>
            <person name="Goodwin S."/>
            <person name="Spatafora J."/>
            <person name="Crous P."/>
            <person name="Grigoriev I."/>
        </authorList>
    </citation>
    <scope>NUCLEOTIDE SEQUENCE</scope>
    <source>
        <strain evidence="1">CBS 119687</strain>
    </source>
</reference>
<feature type="non-terminal residue" evidence="1">
    <location>
        <position position="94"/>
    </location>
</feature>
<accession>A0A6A6AEX0</accession>
<evidence type="ECO:0000313" key="2">
    <source>
        <dbReference type="Proteomes" id="UP000799771"/>
    </source>
</evidence>
<dbReference type="AlphaFoldDB" id="A0A6A6AEX0"/>
<keyword evidence="2" id="KW-1185">Reference proteome</keyword>
<feature type="non-terminal residue" evidence="1">
    <location>
        <position position="1"/>
    </location>
</feature>
<dbReference type="GeneID" id="54403321"/>
<gene>
    <name evidence="1" type="ORF">P153DRAFT_268817</name>
</gene>
<name>A0A6A6AEX0_9PLEO</name>
<dbReference type="EMBL" id="ML977504">
    <property type="protein sequence ID" value="KAF2130360.1"/>
    <property type="molecule type" value="Genomic_DNA"/>
</dbReference>
<protein>
    <submittedName>
        <fullName evidence="1">Uncharacterized protein</fullName>
    </submittedName>
</protein>
<evidence type="ECO:0000313" key="1">
    <source>
        <dbReference type="EMBL" id="KAF2130360.1"/>
    </source>
</evidence>
<sequence>LDTLMRQTSRAYDLVLAYPRDAEGGLRWYTSDIPRIRKVGRHLHHDMWALKHWQRKVKEHGNMDKKTVRKIEKDAENMWDLCKKVQRVIGELEQ</sequence>